<name>A0ABU3RQK2_9BACL</name>
<evidence type="ECO:0000256" key="8">
    <source>
        <dbReference type="SAM" id="Phobius"/>
    </source>
</evidence>
<evidence type="ECO:0000313" key="10">
    <source>
        <dbReference type="Proteomes" id="UP001260980"/>
    </source>
</evidence>
<feature type="transmembrane region" description="Helical" evidence="8">
    <location>
        <begin position="307"/>
        <end position="324"/>
    </location>
</feature>
<dbReference type="InterPro" id="IPR004761">
    <property type="entry name" value="Spore_GerAB"/>
</dbReference>
<dbReference type="EMBL" id="JAWCUD010000027">
    <property type="protein sequence ID" value="MDU0206467.1"/>
    <property type="molecule type" value="Genomic_DNA"/>
</dbReference>
<dbReference type="PANTHER" id="PTHR34975:SF2">
    <property type="entry name" value="SPORE GERMINATION PROTEIN A2"/>
    <property type="match status" value="1"/>
</dbReference>
<feature type="transmembrane region" description="Helical" evidence="8">
    <location>
        <begin position="149"/>
        <end position="168"/>
    </location>
</feature>
<dbReference type="Pfam" id="PF03845">
    <property type="entry name" value="Spore_permease"/>
    <property type="match status" value="1"/>
</dbReference>
<protein>
    <submittedName>
        <fullName evidence="9">GerAB/ArcD/ProY family transporter</fullName>
    </submittedName>
</protein>
<organism evidence="9 10">
    <name type="scientific">Paenibacillus violae</name>
    <dbReference type="NCBI Taxonomy" id="3077234"/>
    <lineage>
        <taxon>Bacteria</taxon>
        <taxon>Bacillati</taxon>
        <taxon>Bacillota</taxon>
        <taxon>Bacilli</taxon>
        <taxon>Bacillales</taxon>
        <taxon>Paenibacillaceae</taxon>
        <taxon>Paenibacillus</taxon>
    </lineage>
</organism>
<sequence>MLQKQKISSLQAIYLTFATAYGGVFFYHSYITSLAGRSAWIAEFISGFINIGFALWVLNVAKKHPGKNIFQILEMFGGKWISAIFVIAYVGLNIVLSSLLLMMCGGMVKTVVLHNSPIWAPMFLMLLLSFLIASSGIENLARLSSTLETILIGTMFTLVLAFAVITQFDPSNILPMLDSDVPSFLKGVLLAGGGHSEVILFMFIMIESLHQPRKQFSSLTIGLLVSVVILPGVSSFLFSAAISPEEFSRISFAGVNVAFSLTIGKFIQGLEIFIFIPYVIITILKLSGNFYSSWVASETIINKSSKVLIILITIATFIFTLSMRSFNQAFYYYILVIQYCVYPFYIVALSTVSILMVAKGKKAVLRKT</sequence>
<evidence type="ECO:0000256" key="6">
    <source>
        <dbReference type="ARBA" id="ARBA00022989"/>
    </source>
</evidence>
<keyword evidence="5 8" id="KW-0812">Transmembrane</keyword>
<keyword evidence="4" id="KW-0309">Germination</keyword>
<accession>A0ABU3RQK2</accession>
<reference evidence="9 10" key="1">
    <citation type="submission" date="2023-10" db="EMBL/GenBank/DDBJ databases">
        <title>Paenibacillus strain PFR10 Genome sequencing and assembly.</title>
        <authorList>
            <person name="Kim I."/>
        </authorList>
    </citation>
    <scope>NUCLEOTIDE SEQUENCE [LARGE SCALE GENOMIC DNA]</scope>
    <source>
        <strain evidence="9 10">PFR10</strain>
    </source>
</reference>
<evidence type="ECO:0000313" key="9">
    <source>
        <dbReference type="EMBL" id="MDU0206467.1"/>
    </source>
</evidence>
<feature type="transmembrane region" description="Helical" evidence="8">
    <location>
        <begin position="12"/>
        <end position="31"/>
    </location>
</feature>
<evidence type="ECO:0000256" key="7">
    <source>
        <dbReference type="ARBA" id="ARBA00023136"/>
    </source>
</evidence>
<evidence type="ECO:0000256" key="3">
    <source>
        <dbReference type="ARBA" id="ARBA00022448"/>
    </source>
</evidence>
<evidence type="ECO:0000256" key="4">
    <source>
        <dbReference type="ARBA" id="ARBA00022544"/>
    </source>
</evidence>
<keyword evidence="10" id="KW-1185">Reference proteome</keyword>
<feature type="transmembrane region" description="Helical" evidence="8">
    <location>
        <begin position="80"/>
        <end position="103"/>
    </location>
</feature>
<gene>
    <name evidence="9" type="ORF">RQP52_36005</name>
</gene>
<dbReference type="RefSeq" id="WP_315956258.1">
    <property type="nucleotide sequence ID" value="NZ_JAWCUD010000027.1"/>
</dbReference>
<keyword evidence="7 8" id="KW-0472">Membrane</keyword>
<keyword evidence="3" id="KW-0813">Transport</keyword>
<evidence type="ECO:0000256" key="5">
    <source>
        <dbReference type="ARBA" id="ARBA00022692"/>
    </source>
</evidence>
<evidence type="ECO:0000256" key="2">
    <source>
        <dbReference type="ARBA" id="ARBA00007998"/>
    </source>
</evidence>
<feature type="transmembrane region" description="Helical" evidence="8">
    <location>
        <begin position="266"/>
        <end position="286"/>
    </location>
</feature>
<comment type="caution">
    <text evidence="9">The sequence shown here is derived from an EMBL/GenBank/DDBJ whole genome shotgun (WGS) entry which is preliminary data.</text>
</comment>
<feature type="transmembrane region" description="Helical" evidence="8">
    <location>
        <begin position="330"/>
        <end position="358"/>
    </location>
</feature>
<proteinExistence type="inferred from homology"/>
<dbReference type="Proteomes" id="UP001260980">
    <property type="component" value="Unassembled WGS sequence"/>
</dbReference>
<dbReference type="PANTHER" id="PTHR34975">
    <property type="entry name" value="SPORE GERMINATION PROTEIN A2"/>
    <property type="match status" value="1"/>
</dbReference>
<feature type="transmembrane region" description="Helical" evidence="8">
    <location>
        <begin position="37"/>
        <end position="59"/>
    </location>
</feature>
<comment type="subcellular location">
    <subcellularLocation>
        <location evidence="1">Membrane</location>
        <topology evidence="1">Multi-pass membrane protein</topology>
    </subcellularLocation>
</comment>
<keyword evidence="6 8" id="KW-1133">Transmembrane helix</keyword>
<evidence type="ECO:0000256" key="1">
    <source>
        <dbReference type="ARBA" id="ARBA00004141"/>
    </source>
</evidence>
<comment type="similarity">
    <text evidence="2">Belongs to the amino acid-polyamine-organocation (APC) superfamily. Spore germination protein (SGP) (TC 2.A.3.9) family.</text>
</comment>
<feature type="transmembrane region" description="Helical" evidence="8">
    <location>
        <begin position="218"/>
        <end position="242"/>
    </location>
</feature>
<feature type="transmembrane region" description="Helical" evidence="8">
    <location>
        <begin position="118"/>
        <end position="137"/>
    </location>
</feature>
<feature type="transmembrane region" description="Helical" evidence="8">
    <location>
        <begin position="188"/>
        <end position="206"/>
    </location>
</feature>